<dbReference type="OrthoDB" id="5353095at2759"/>
<feature type="region of interest" description="Disordered" evidence="1">
    <location>
        <begin position="116"/>
        <end position="153"/>
    </location>
</feature>
<dbReference type="PIRSF" id="PIRSF025798">
    <property type="entry name" value="Cables"/>
    <property type="match status" value="1"/>
</dbReference>
<sequence>MASSTRRQQKYRSRRRLAALSFLSNISLDGTYTALPLVLNGKEKELSNNPYEIGNCDGKLCRPNDQQLGSLGLGLGHDNNENEGIENASCSVSPLKDDASKRSVINSAKLSSACTKSPRSSRFERANDGYGGKRWRASSYSSGDKPGKPTRRLLHLNSDPVDCLPNAVKRQIFGEGQGLGDRSRRSSIASGESGKSSTGDLTAIVGDTNPFSDLTYKRIFLVSGNRFPLGICSVLSFSTQVSLKTKEEGRVRHLSGHSGSRSHSSQEGLLFVGLQHGAKQEEEVSYSRFLVASNRKNVAKRAYSEHKDQISSRSSEINKTASFSLYQEGPHGIYQHGTPPQHLWHPHNSPWQWHCHLETVQEDSNDAYHANKLDDPELQSGSYRTELTFKSYLTSIIDYVKPSMLKKELNEKFKERYPNVQLTLSKLRSLKKELCHIAHIKCGVDLWTVAQAYVFFEKIILKQLITKQNRKLCAGACLLLSCKLNDVKGPTLSRLIEQVVDDFRVNRKELLQYEIECLVAIEFYLHIPDTEIYPHYQRLLYKS</sequence>
<feature type="region of interest" description="Disordered" evidence="1">
    <location>
        <begin position="174"/>
        <end position="202"/>
    </location>
</feature>
<dbReference type="OMA" id="HEMNGEC"/>
<gene>
    <name evidence="4" type="primary">LOC106074863</name>
</gene>
<dbReference type="Proteomes" id="UP001165740">
    <property type="component" value="Chromosome 5"/>
</dbReference>
<evidence type="ECO:0000256" key="1">
    <source>
        <dbReference type="SAM" id="MobiDB-lite"/>
    </source>
</evidence>
<name>A0A9W3ABS3_BIOGL</name>
<dbReference type="PANTHER" id="PTHR22896">
    <property type="entry name" value="CDK5 AND ABL1 ENZYME SUBSTRATE 1"/>
    <property type="match status" value="1"/>
</dbReference>
<feature type="domain" description="Cyclin N-terminal" evidence="2">
    <location>
        <begin position="404"/>
        <end position="525"/>
    </location>
</feature>
<dbReference type="AlphaFoldDB" id="A0A9W3ABS3"/>
<dbReference type="CDD" id="cd20556">
    <property type="entry name" value="CYCLIN_CABLES"/>
    <property type="match status" value="1"/>
</dbReference>
<dbReference type="RefSeq" id="XP_055884671.1">
    <property type="nucleotide sequence ID" value="XM_056028696.1"/>
</dbReference>
<dbReference type="InterPro" id="IPR036915">
    <property type="entry name" value="Cyclin-like_sf"/>
</dbReference>
<reference evidence="4" key="1">
    <citation type="submission" date="2025-08" db="UniProtKB">
        <authorList>
            <consortium name="RefSeq"/>
        </authorList>
    </citation>
    <scope>IDENTIFICATION</scope>
</reference>
<dbReference type="InterPro" id="IPR006671">
    <property type="entry name" value="Cyclin_N"/>
</dbReference>
<organism evidence="3 4">
    <name type="scientific">Biomphalaria glabrata</name>
    <name type="common">Bloodfluke planorb</name>
    <name type="synonym">Freshwater snail</name>
    <dbReference type="NCBI Taxonomy" id="6526"/>
    <lineage>
        <taxon>Eukaryota</taxon>
        <taxon>Metazoa</taxon>
        <taxon>Spiralia</taxon>
        <taxon>Lophotrochozoa</taxon>
        <taxon>Mollusca</taxon>
        <taxon>Gastropoda</taxon>
        <taxon>Heterobranchia</taxon>
        <taxon>Euthyneura</taxon>
        <taxon>Panpulmonata</taxon>
        <taxon>Hygrophila</taxon>
        <taxon>Lymnaeoidea</taxon>
        <taxon>Planorbidae</taxon>
        <taxon>Biomphalaria</taxon>
    </lineage>
</organism>
<dbReference type="InterPro" id="IPR012388">
    <property type="entry name" value="CABLES1/2"/>
</dbReference>
<dbReference type="PANTHER" id="PTHR22896:SF0">
    <property type="entry name" value="CYCLIN N-TERMINAL DOMAIN-CONTAINING PROTEIN"/>
    <property type="match status" value="1"/>
</dbReference>
<proteinExistence type="predicted"/>
<protein>
    <submittedName>
        <fullName evidence="4">CDK5 and ABL1 enzyme substrate 1-like isoform X1</fullName>
    </submittedName>
</protein>
<keyword evidence="3" id="KW-1185">Reference proteome</keyword>
<evidence type="ECO:0000313" key="4">
    <source>
        <dbReference type="RefSeq" id="XP_055884671.1"/>
    </source>
</evidence>
<feature type="compositionally biased region" description="Low complexity" evidence="1">
    <location>
        <begin position="186"/>
        <end position="197"/>
    </location>
</feature>
<dbReference type="Gene3D" id="1.10.472.10">
    <property type="entry name" value="Cyclin-like"/>
    <property type="match status" value="1"/>
</dbReference>
<dbReference type="GeneID" id="106074863"/>
<dbReference type="Pfam" id="PF00134">
    <property type="entry name" value="Cyclin_N"/>
    <property type="match status" value="1"/>
</dbReference>
<dbReference type="GO" id="GO:0051726">
    <property type="term" value="P:regulation of cell cycle"/>
    <property type="evidence" value="ECO:0007669"/>
    <property type="project" value="InterPro"/>
</dbReference>
<evidence type="ECO:0000313" key="3">
    <source>
        <dbReference type="Proteomes" id="UP001165740"/>
    </source>
</evidence>
<dbReference type="SUPFAM" id="SSF47954">
    <property type="entry name" value="Cyclin-like"/>
    <property type="match status" value="1"/>
</dbReference>
<accession>A0A9W3ABS3</accession>
<evidence type="ECO:0000259" key="2">
    <source>
        <dbReference type="Pfam" id="PF00134"/>
    </source>
</evidence>